<keyword evidence="16" id="KW-1185">Reference proteome</keyword>
<proteinExistence type="inferred from homology"/>
<evidence type="ECO:0000313" key="16">
    <source>
        <dbReference type="Proteomes" id="UP000266841"/>
    </source>
</evidence>
<keyword evidence="9" id="KW-0630">Potassium</keyword>
<dbReference type="GO" id="GO:0005737">
    <property type="term" value="C:cytoplasm"/>
    <property type="evidence" value="ECO:0007669"/>
    <property type="project" value="UniProtKB-SubCell"/>
</dbReference>
<accession>K0SSL2</accession>
<gene>
    <name evidence="15" type="ORF">THAOC_09446</name>
</gene>
<evidence type="ECO:0000256" key="2">
    <source>
        <dbReference type="ARBA" id="ARBA00004496"/>
    </source>
</evidence>
<dbReference type="OMA" id="ANDMTED"/>
<keyword evidence="4" id="KW-0963">Cytoplasm</keyword>
<dbReference type="AlphaFoldDB" id="K0SSL2"/>
<dbReference type="InterPro" id="IPR043129">
    <property type="entry name" value="ATPase_NBD"/>
</dbReference>
<dbReference type="Pfam" id="PF21743">
    <property type="entry name" value="PTM_DIR17_Tudor"/>
    <property type="match status" value="1"/>
</dbReference>
<dbReference type="PANTHER" id="PTHR34265:SF1">
    <property type="entry name" value="TYPE III PANTOTHENATE KINASE"/>
    <property type="match status" value="1"/>
</dbReference>
<dbReference type="InterPro" id="IPR047365">
    <property type="entry name" value="Tudor_AtPTM-like"/>
</dbReference>
<comment type="similarity">
    <text evidence="11">Belongs to the type III pantothenate kinase family.</text>
</comment>
<evidence type="ECO:0000256" key="13">
    <source>
        <dbReference type="SAM" id="MobiDB-lite"/>
    </source>
</evidence>
<dbReference type="SUPFAM" id="SSF53067">
    <property type="entry name" value="Actin-like ATPase domain"/>
    <property type="match status" value="1"/>
</dbReference>
<dbReference type="eggNOG" id="ENOG502SGJP">
    <property type="taxonomic scope" value="Eukaryota"/>
</dbReference>
<dbReference type="PANTHER" id="PTHR34265">
    <property type="entry name" value="TYPE III PANTOTHENATE KINASE"/>
    <property type="match status" value="1"/>
</dbReference>
<dbReference type="Gene3D" id="3.30.420.40">
    <property type="match status" value="1"/>
</dbReference>
<dbReference type="GO" id="GO:0005524">
    <property type="term" value="F:ATP binding"/>
    <property type="evidence" value="ECO:0007669"/>
    <property type="project" value="UniProtKB-KW"/>
</dbReference>
<dbReference type="GO" id="GO:0015937">
    <property type="term" value="P:coenzyme A biosynthetic process"/>
    <property type="evidence" value="ECO:0007669"/>
    <property type="project" value="UniProtKB-KW"/>
</dbReference>
<evidence type="ECO:0000256" key="9">
    <source>
        <dbReference type="ARBA" id="ARBA00022958"/>
    </source>
</evidence>
<feature type="domain" description="PTM/DIR17-like Tudor" evidence="14">
    <location>
        <begin position="465"/>
        <end position="510"/>
    </location>
</feature>
<evidence type="ECO:0000256" key="3">
    <source>
        <dbReference type="ARBA" id="ARBA00011738"/>
    </source>
</evidence>
<comment type="caution">
    <text evidence="15">The sequence shown here is derived from an EMBL/GenBank/DDBJ whole genome shotgun (WGS) entry which is preliminary data.</text>
</comment>
<dbReference type="GO" id="GO:0004594">
    <property type="term" value="F:pantothenate kinase activity"/>
    <property type="evidence" value="ECO:0007669"/>
    <property type="project" value="InterPro"/>
</dbReference>
<feature type="region of interest" description="Disordered" evidence="13">
    <location>
        <begin position="419"/>
        <end position="444"/>
    </location>
</feature>
<evidence type="ECO:0000256" key="6">
    <source>
        <dbReference type="ARBA" id="ARBA00022741"/>
    </source>
</evidence>
<keyword evidence="7" id="KW-0418">Kinase</keyword>
<dbReference type="NCBIfam" id="TIGR00671">
    <property type="entry name" value="baf"/>
    <property type="match status" value="1"/>
</dbReference>
<sequence>MSVSATAVKALDVGKSAFPDATPRKNELIFSVSCGNSRLSWATHHGASDNFNPELFWKTPHLDEKDDKDTHVSILSRNLPDKPHDCVFGEKAASSSNAEEEANRRGALVAVYVISTNRDQEERLRNLWSSIPCRFFVMRGGDFFHTNEGRYDSMGTDRLASLSGASYLHGHPALVFDGGTATTYSATNRRGQILGGGIGPGVQSKLKSMSRDTDALPEIGPDEVISRLNSIQKSGKPFPTFSRCTKDSMMSDVLQDIAMKGHHVIGQWLDKAYDQGNQSMPATSMFNSDHKVMCTGGDGEILMKLLQPNFGGVLESSVRSTATKPKMYDLEHSKNLQHYGIASVLSSYYNKRMGEGTNFHIHIGARVAKAAGGIVMLGTVTRLESVGGKREFRINWDESGSEQVSPENVAEMIKLFESEGQGKSKAPAKKKQAEDNGKKRAHKRAKPIDRFTKLVEESDPTSFIGNRVAKDFDGECYYGRLTEYDEQDSPAFWRVKYDDGDAEDYLQSDLIEALCYYEKTKRNDPG</sequence>
<organism evidence="15 16">
    <name type="scientific">Thalassiosira oceanica</name>
    <name type="common">Marine diatom</name>
    <dbReference type="NCBI Taxonomy" id="159749"/>
    <lineage>
        <taxon>Eukaryota</taxon>
        <taxon>Sar</taxon>
        <taxon>Stramenopiles</taxon>
        <taxon>Ochrophyta</taxon>
        <taxon>Bacillariophyta</taxon>
        <taxon>Coscinodiscophyceae</taxon>
        <taxon>Thalassiosirophycidae</taxon>
        <taxon>Thalassiosirales</taxon>
        <taxon>Thalassiosiraceae</taxon>
        <taxon>Thalassiosira</taxon>
    </lineage>
</organism>
<evidence type="ECO:0000256" key="5">
    <source>
        <dbReference type="ARBA" id="ARBA00022679"/>
    </source>
</evidence>
<evidence type="ECO:0000256" key="11">
    <source>
        <dbReference type="ARBA" id="ARBA00038036"/>
    </source>
</evidence>
<dbReference type="Proteomes" id="UP000266841">
    <property type="component" value="Unassembled WGS sequence"/>
</dbReference>
<reference evidence="15 16" key="1">
    <citation type="journal article" date="2012" name="Genome Biol.">
        <title>Genome and low-iron response of an oceanic diatom adapted to chronic iron limitation.</title>
        <authorList>
            <person name="Lommer M."/>
            <person name="Specht M."/>
            <person name="Roy A.S."/>
            <person name="Kraemer L."/>
            <person name="Andreson R."/>
            <person name="Gutowska M.A."/>
            <person name="Wolf J."/>
            <person name="Bergner S.V."/>
            <person name="Schilhabel M.B."/>
            <person name="Klostermeier U.C."/>
            <person name="Beiko R.G."/>
            <person name="Rosenstiel P."/>
            <person name="Hippler M."/>
            <person name="Laroche J."/>
        </authorList>
    </citation>
    <scope>NUCLEOTIDE SEQUENCE [LARGE SCALE GENOMIC DNA]</scope>
    <source>
        <strain evidence="15 16">CCMP1005</strain>
    </source>
</reference>
<evidence type="ECO:0000256" key="4">
    <source>
        <dbReference type="ARBA" id="ARBA00022490"/>
    </source>
</evidence>
<comment type="subunit">
    <text evidence="3">Homodimer.</text>
</comment>
<name>K0SSL2_THAOC</name>
<evidence type="ECO:0000256" key="7">
    <source>
        <dbReference type="ARBA" id="ARBA00022777"/>
    </source>
</evidence>
<keyword evidence="8" id="KW-0067">ATP-binding</keyword>
<keyword evidence="10" id="KW-0173">Coenzyme A biosynthesis</keyword>
<comment type="cofactor">
    <cofactor evidence="1">
        <name>K(+)</name>
        <dbReference type="ChEBI" id="CHEBI:29103"/>
    </cofactor>
</comment>
<evidence type="ECO:0000256" key="8">
    <source>
        <dbReference type="ARBA" id="ARBA00022840"/>
    </source>
</evidence>
<evidence type="ECO:0000313" key="15">
    <source>
        <dbReference type="EMBL" id="EJK69303.1"/>
    </source>
</evidence>
<dbReference type="OrthoDB" id="168165at2759"/>
<comment type="subcellular location">
    <subcellularLocation>
        <location evidence="2">Cytoplasm</location>
    </subcellularLocation>
</comment>
<keyword evidence="5" id="KW-0808">Transferase</keyword>
<evidence type="ECO:0000259" key="14">
    <source>
        <dbReference type="Pfam" id="PF21743"/>
    </source>
</evidence>
<evidence type="ECO:0000256" key="12">
    <source>
        <dbReference type="ARBA" id="ARBA00040883"/>
    </source>
</evidence>
<dbReference type="EMBL" id="AGNL01010242">
    <property type="protein sequence ID" value="EJK69303.1"/>
    <property type="molecule type" value="Genomic_DNA"/>
</dbReference>
<dbReference type="Pfam" id="PF03309">
    <property type="entry name" value="Pan_kinase"/>
    <property type="match status" value="1"/>
</dbReference>
<evidence type="ECO:0000256" key="1">
    <source>
        <dbReference type="ARBA" id="ARBA00001958"/>
    </source>
</evidence>
<dbReference type="InterPro" id="IPR004619">
    <property type="entry name" value="Type_III_PanK"/>
</dbReference>
<protein>
    <recommendedName>
        <fullName evidence="12">Type III pantothenate kinase</fullName>
    </recommendedName>
</protein>
<keyword evidence="6" id="KW-0547">Nucleotide-binding</keyword>
<evidence type="ECO:0000256" key="10">
    <source>
        <dbReference type="ARBA" id="ARBA00022993"/>
    </source>
</evidence>